<evidence type="ECO:0000259" key="7">
    <source>
        <dbReference type="Pfam" id="PF07992"/>
    </source>
</evidence>
<dbReference type="AlphaFoldDB" id="A0A246BL84"/>
<dbReference type="GO" id="GO:0048038">
    <property type="term" value="F:quinone binding"/>
    <property type="evidence" value="ECO:0007669"/>
    <property type="project" value="UniProtKB-KW"/>
</dbReference>
<evidence type="ECO:0000256" key="4">
    <source>
        <dbReference type="ARBA" id="ARBA00022827"/>
    </source>
</evidence>
<keyword evidence="3" id="KW-0874">Quinone</keyword>
<dbReference type="OrthoDB" id="9805710at2"/>
<protein>
    <submittedName>
        <fullName evidence="8">Pyridine nucleotide-disulfide oxidoreductase</fullName>
    </submittedName>
</protein>
<dbReference type="Gene3D" id="3.50.50.60">
    <property type="entry name" value="FAD/NAD(P)-binding domain"/>
    <property type="match status" value="2"/>
</dbReference>
<reference evidence="8 9" key="1">
    <citation type="submission" date="2017-05" db="EMBL/GenBank/DDBJ databases">
        <title>De novo genome assembly of Deniococcus indicus strain DR1.</title>
        <authorList>
            <person name="Chauhan D."/>
            <person name="Yennamalli R.M."/>
            <person name="Priyadarshini R."/>
        </authorList>
    </citation>
    <scope>NUCLEOTIDE SEQUENCE [LARGE SCALE GENOMIC DNA]</scope>
    <source>
        <strain evidence="8 9">DR1</strain>
    </source>
</reference>
<name>A0A246BL84_9DEIO</name>
<keyword evidence="2" id="KW-0285">Flavoprotein</keyword>
<dbReference type="Proteomes" id="UP000197208">
    <property type="component" value="Unassembled WGS sequence"/>
</dbReference>
<evidence type="ECO:0000313" key="8">
    <source>
        <dbReference type="EMBL" id="OWL96073.1"/>
    </source>
</evidence>
<dbReference type="GO" id="GO:0070221">
    <property type="term" value="P:sulfide oxidation, using sulfide:quinone oxidoreductase"/>
    <property type="evidence" value="ECO:0007669"/>
    <property type="project" value="TreeGrafter"/>
</dbReference>
<keyword evidence="4" id="KW-0274">FAD</keyword>
<dbReference type="Pfam" id="PF07992">
    <property type="entry name" value="Pyr_redox_2"/>
    <property type="match status" value="1"/>
</dbReference>
<keyword evidence="9" id="KW-1185">Reference proteome</keyword>
<dbReference type="EMBL" id="NHMK01000012">
    <property type="protein sequence ID" value="OWL96073.1"/>
    <property type="molecule type" value="Genomic_DNA"/>
</dbReference>
<dbReference type="RefSeq" id="WP_088248459.1">
    <property type="nucleotide sequence ID" value="NZ_NHMK01000012.1"/>
</dbReference>
<evidence type="ECO:0000256" key="6">
    <source>
        <dbReference type="ARBA" id="ARBA00023002"/>
    </source>
</evidence>
<evidence type="ECO:0000256" key="3">
    <source>
        <dbReference type="ARBA" id="ARBA00022719"/>
    </source>
</evidence>
<dbReference type="SUPFAM" id="SSF51905">
    <property type="entry name" value="FAD/NAD(P)-binding domain"/>
    <property type="match status" value="2"/>
</dbReference>
<evidence type="ECO:0000313" key="9">
    <source>
        <dbReference type="Proteomes" id="UP000197208"/>
    </source>
</evidence>
<keyword evidence="6" id="KW-0560">Oxidoreductase</keyword>
<proteinExistence type="predicted"/>
<evidence type="ECO:0000256" key="1">
    <source>
        <dbReference type="ARBA" id="ARBA00001974"/>
    </source>
</evidence>
<dbReference type="InterPro" id="IPR023753">
    <property type="entry name" value="FAD/NAD-binding_dom"/>
</dbReference>
<comment type="caution">
    <text evidence="8">The sequence shown here is derived from an EMBL/GenBank/DDBJ whole genome shotgun (WGS) entry which is preliminary data.</text>
</comment>
<gene>
    <name evidence="8" type="ORF">CBQ26_09750</name>
</gene>
<evidence type="ECO:0000256" key="5">
    <source>
        <dbReference type="ARBA" id="ARBA00022946"/>
    </source>
</evidence>
<accession>A0A246BL84</accession>
<evidence type="ECO:0000256" key="2">
    <source>
        <dbReference type="ARBA" id="ARBA00022630"/>
    </source>
</evidence>
<sequence length="403" mass="44298">MTSSIVIVGGGTAGLTVAARLLRRTRQLHITVIEPAEQHYYQPYWTLVGGGIVPKEASVRPMADVMPRGVHWLRDRAQHIDPDAQQITLQSGQTLSYDALVLAPGIQINWDAIPGLTESLGQGGVCSIYDYRQAERTWDTIRTFTGGNAIFNGAATPVKCGGAPQKIMYLAEETFRDRGVRNRSAVKFYTPGSVIFGVKEYAQALLKVVESRDIDVQYSHTLTGIEPTRQEATFTRPDGTGGTETFTERYDLLHVIPHMSAPDFIRHSPVAATSGPLAGWIETDPYTLQHPRYPQVFALGDAAGLPGHPKTGAAIRKQAPVVVANLLSALLGEPLSARYDGYSSCPLVTGRGKLILAEFVYDNKIKSSYPPFMDSAKERYDAYLLKRHGLPRLYWNGMLRGRA</sequence>
<organism evidence="8 9">
    <name type="scientific">Deinococcus indicus</name>
    <dbReference type="NCBI Taxonomy" id="223556"/>
    <lineage>
        <taxon>Bacteria</taxon>
        <taxon>Thermotogati</taxon>
        <taxon>Deinococcota</taxon>
        <taxon>Deinococci</taxon>
        <taxon>Deinococcales</taxon>
        <taxon>Deinococcaceae</taxon>
        <taxon>Deinococcus</taxon>
    </lineage>
</organism>
<dbReference type="InterPro" id="IPR036188">
    <property type="entry name" value="FAD/NAD-bd_sf"/>
</dbReference>
<dbReference type="InterPro" id="IPR015904">
    <property type="entry name" value="Sulphide_quinone_reductase"/>
</dbReference>
<feature type="domain" description="FAD/NAD(P)-binding" evidence="7">
    <location>
        <begin position="4"/>
        <end position="120"/>
    </location>
</feature>
<dbReference type="GO" id="GO:0070224">
    <property type="term" value="F:sulfide:quinone oxidoreductase activity"/>
    <property type="evidence" value="ECO:0007669"/>
    <property type="project" value="TreeGrafter"/>
</dbReference>
<keyword evidence="5" id="KW-0809">Transit peptide</keyword>
<dbReference type="PANTHER" id="PTHR10632:SF2">
    <property type="entry name" value="SULFIDE:QUINONE OXIDOREDUCTASE, MITOCHONDRIAL"/>
    <property type="match status" value="1"/>
</dbReference>
<dbReference type="FunFam" id="3.50.50.60:FF:000034">
    <property type="entry name" value="sulfide:quinone oxidoreductase, mitochondrial"/>
    <property type="match status" value="1"/>
</dbReference>
<dbReference type="GO" id="GO:0071949">
    <property type="term" value="F:FAD binding"/>
    <property type="evidence" value="ECO:0007669"/>
    <property type="project" value="TreeGrafter"/>
</dbReference>
<comment type="cofactor">
    <cofactor evidence="1">
        <name>FAD</name>
        <dbReference type="ChEBI" id="CHEBI:57692"/>
    </cofactor>
</comment>
<dbReference type="PANTHER" id="PTHR10632">
    <property type="entry name" value="SULFIDE:QUINONE OXIDOREDUCTASE"/>
    <property type="match status" value="1"/>
</dbReference>